<dbReference type="Proteomes" id="UP000027238">
    <property type="component" value="Unassembled WGS sequence"/>
</dbReference>
<accession>A0A066XD37</accession>
<name>A0A066XD37_COLSU</name>
<reference evidence="3" key="1">
    <citation type="journal article" date="2014" name="Genome Announc.">
        <title>Draft genome sequence of Colletotrichum sublineola, a destructive pathogen of cultivated sorghum.</title>
        <authorList>
            <person name="Baroncelli R."/>
            <person name="Sanz-Martin J.M."/>
            <person name="Rech G.E."/>
            <person name="Sukno S.A."/>
            <person name="Thon M.R."/>
        </authorList>
    </citation>
    <scope>NUCLEOTIDE SEQUENCE [LARGE SCALE GENOMIC DNA]</scope>
    <source>
        <strain evidence="3">TX430BB</strain>
    </source>
</reference>
<keyword evidence="3" id="KW-1185">Reference proteome</keyword>
<feature type="compositionally biased region" description="Low complexity" evidence="1">
    <location>
        <begin position="138"/>
        <end position="156"/>
    </location>
</feature>
<evidence type="ECO:0000313" key="2">
    <source>
        <dbReference type="EMBL" id="KDN63940.1"/>
    </source>
</evidence>
<dbReference type="EMBL" id="JMSE01001178">
    <property type="protein sequence ID" value="KDN63940.1"/>
    <property type="molecule type" value="Genomic_DNA"/>
</dbReference>
<feature type="region of interest" description="Disordered" evidence="1">
    <location>
        <begin position="63"/>
        <end position="190"/>
    </location>
</feature>
<dbReference type="AlphaFoldDB" id="A0A066XD37"/>
<proteinExistence type="predicted"/>
<evidence type="ECO:0000256" key="1">
    <source>
        <dbReference type="SAM" id="MobiDB-lite"/>
    </source>
</evidence>
<organism evidence="2 3">
    <name type="scientific">Colletotrichum sublineola</name>
    <name type="common">Sorghum anthracnose fungus</name>
    <dbReference type="NCBI Taxonomy" id="1173701"/>
    <lineage>
        <taxon>Eukaryota</taxon>
        <taxon>Fungi</taxon>
        <taxon>Dikarya</taxon>
        <taxon>Ascomycota</taxon>
        <taxon>Pezizomycotina</taxon>
        <taxon>Sordariomycetes</taxon>
        <taxon>Hypocreomycetidae</taxon>
        <taxon>Glomerellales</taxon>
        <taxon>Glomerellaceae</taxon>
        <taxon>Colletotrichum</taxon>
        <taxon>Colletotrichum graminicola species complex</taxon>
    </lineage>
</organism>
<protein>
    <submittedName>
        <fullName evidence="2">Uncharacterized protein</fullName>
    </submittedName>
</protein>
<evidence type="ECO:0000313" key="3">
    <source>
        <dbReference type="Proteomes" id="UP000027238"/>
    </source>
</evidence>
<feature type="compositionally biased region" description="Basic and acidic residues" evidence="1">
    <location>
        <begin position="96"/>
        <end position="120"/>
    </location>
</feature>
<dbReference type="HOGENOM" id="CLU_1283186_0_0_1"/>
<comment type="caution">
    <text evidence="2">The sequence shown here is derived from an EMBL/GenBank/DDBJ whole genome shotgun (WGS) entry which is preliminary data.</text>
</comment>
<gene>
    <name evidence="2" type="ORF">CSUB01_06573</name>
</gene>
<sequence>MCRPSPAPCSFLFFGFFRPSRPFDSLPPSTFPVDRSPPVISTIRRIPSLFSRLCAPVGRNPTIIPVSTSRQPSLSPPELGKGPLRGSNQLYPAIDRGGHQERKQDEKQEAEKEEIDREQELPTVDLARVLDDAEPDTDSSSVSPSWPATASSASPVKTIQHHQPPSSIETFLRHRDGNPVESEWAGSQPRYRPNAALYPLLPIPHCSSIFRLATF</sequence>